<dbReference type="RefSeq" id="WP_011138314.1">
    <property type="nucleotide sequence ID" value="NC_005090.1"/>
</dbReference>
<reference evidence="1 2" key="1">
    <citation type="journal article" date="2003" name="Proc. Natl. Acad. Sci. U.S.A.">
        <title>Complete genome sequence and analysis of Wolinella succinogenes.</title>
        <authorList>
            <person name="Baar C."/>
            <person name="Eppinger M."/>
            <person name="Raddatz G."/>
            <person name="Simon JM."/>
            <person name="Lanz C."/>
            <person name="Klimmek O."/>
            <person name="Nandakumar R."/>
            <person name="Gross R."/>
            <person name="Rosinus A."/>
            <person name="Keller H."/>
            <person name="Jagtap P."/>
            <person name="Linke B."/>
            <person name="Meyer F."/>
            <person name="Lederer H."/>
            <person name="Schuster S.C."/>
        </authorList>
    </citation>
    <scope>NUCLEOTIDE SEQUENCE [LARGE SCALE GENOMIC DNA]</scope>
    <source>
        <strain evidence="2">ATCC 29543 / DSM 1740 / CCUG 13145 / JCM 31913 / LMG 7466 / NCTC 11488 / FDC 602W</strain>
    </source>
</reference>
<organism evidence="2">
    <name type="scientific">Wolinella succinogenes (strain ATCC 29543 / DSM 1740 / CCUG 13145 / JCM 31913 / LMG 7466 / NCTC 11488 / FDC 602W)</name>
    <name type="common">Vibrio succinogenes</name>
    <dbReference type="NCBI Taxonomy" id="273121"/>
    <lineage>
        <taxon>Bacteria</taxon>
        <taxon>Pseudomonadati</taxon>
        <taxon>Campylobacterota</taxon>
        <taxon>Epsilonproteobacteria</taxon>
        <taxon>Campylobacterales</taxon>
        <taxon>Helicobacteraceae</taxon>
        <taxon>Wolinella</taxon>
    </lineage>
</organism>
<dbReference type="eggNOG" id="ENOG5032FX0">
    <property type="taxonomic scope" value="Bacteria"/>
</dbReference>
<dbReference type="KEGG" id="wsu:WS0366"/>
<evidence type="ECO:0000313" key="1">
    <source>
        <dbReference type="EMBL" id="CAE09514.1"/>
    </source>
</evidence>
<accession>Q7MSK2</accession>
<dbReference type="AlphaFoldDB" id="Q7MSK2"/>
<evidence type="ECO:0000313" key="2">
    <source>
        <dbReference type="Proteomes" id="UP000000422"/>
    </source>
</evidence>
<protein>
    <submittedName>
        <fullName evidence="1">Uncharacterized protein</fullName>
    </submittedName>
</protein>
<gene>
    <name evidence="1" type="ordered locus">WS0366</name>
</gene>
<keyword evidence="2" id="KW-1185">Reference proteome</keyword>
<sequence length="149" mass="17158">MKDFSLLKPKPRFPFKRGLGLLLSFLFFPLFLEAETYIFSYKIAIKDGLVINESYRFSKAMVIPARYEVLGECVIDVDEEEERRAIGRVRSAHAEVLECFFERGVGLRDDTTASSFQARSTTTLWIPPTHVIVEFKDGFVMMKIIQPQP</sequence>
<dbReference type="EMBL" id="BX571658">
    <property type="protein sequence ID" value="CAE09514.1"/>
    <property type="molecule type" value="Genomic_DNA"/>
</dbReference>
<dbReference type="STRING" id="273121.WS0366"/>
<proteinExistence type="predicted"/>
<dbReference type="Proteomes" id="UP000000422">
    <property type="component" value="Chromosome"/>
</dbReference>
<name>Q7MSK2_WOLSU</name>
<dbReference type="HOGENOM" id="CLU_1903815_0_0_7"/>